<evidence type="ECO:0000256" key="3">
    <source>
        <dbReference type="ARBA" id="ARBA00022553"/>
    </source>
</evidence>
<feature type="domain" description="PAS" evidence="8">
    <location>
        <begin position="605"/>
        <end position="676"/>
    </location>
</feature>
<keyword evidence="6" id="KW-0812">Transmembrane</keyword>
<dbReference type="AlphaFoldDB" id="A0A6F8VEM1"/>
<feature type="domain" description="PAC" evidence="9">
    <location>
        <begin position="429"/>
        <end position="479"/>
    </location>
</feature>
<dbReference type="InterPro" id="IPR004358">
    <property type="entry name" value="Sig_transdc_His_kin-like_C"/>
</dbReference>
<feature type="transmembrane region" description="Helical" evidence="6">
    <location>
        <begin position="313"/>
        <end position="333"/>
    </location>
</feature>
<evidence type="ECO:0000256" key="4">
    <source>
        <dbReference type="ARBA" id="ARBA00022679"/>
    </source>
</evidence>
<proteinExistence type="predicted"/>
<keyword evidence="5" id="KW-0418">Kinase</keyword>
<evidence type="ECO:0000259" key="8">
    <source>
        <dbReference type="PROSITE" id="PS50112"/>
    </source>
</evidence>
<dbReference type="InterPro" id="IPR052162">
    <property type="entry name" value="Sensor_kinase/Photoreceptor"/>
</dbReference>
<dbReference type="Proteomes" id="UP000502260">
    <property type="component" value="Chromosome"/>
</dbReference>
<dbReference type="PANTHER" id="PTHR43304">
    <property type="entry name" value="PHYTOCHROME-LIKE PROTEIN CPH1"/>
    <property type="match status" value="1"/>
</dbReference>
<dbReference type="Pfam" id="PF02518">
    <property type="entry name" value="HATPase_c"/>
    <property type="match status" value="1"/>
</dbReference>
<dbReference type="InterPro" id="IPR001610">
    <property type="entry name" value="PAC"/>
</dbReference>
<dbReference type="EC" id="2.7.13.3" evidence="2"/>
<dbReference type="SUPFAM" id="SSF55874">
    <property type="entry name" value="ATPase domain of HSP90 chaperone/DNA topoisomerase II/histidine kinase"/>
    <property type="match status" value="1"/>
</dbReference>
<dbReference type="InterPro" id="IPR013655">
    <property type="entry name" value="PAS_fold_3"/>
</dbReference>
<reference evidence="11" key="1">
    <citation type="submission" date="2020-03" db="EMBL/GenBank/DDBJ databases">
        <title>Complete genome sequence of sulfur-oxidizing bacterium skT11.</title>
        <authorList>
            <person name="Kanda M."/>
            <person name="Kojima H."/>
            <person name="Fukui M."/>
        </authorList>
    </citation>
    <scope>NUCLEOTIDE SEQUENCE [LARGE SCALE GENOMIC DNA]</scope>
    <source>
        <strain evidence="11">skT11</strain>
    </source>
</reference>
<keyword evidence="6" id="KW-0472">Membrane</keyword>
<keyword evidence="6" id="KW-1133">Transmembrane helix</keyword>
<dbReference type="InterPro" id="IPR000700">
    <property type="entry name" value="PAS-assoc_C"/>
</dbReference>
<dbReference type="Gene3D" id="3.30.450.20">
    <property type="entry name" value="PAS domain"/>
    <property type="match status" value="6"/>
</dbReference>
<feature type="domain" description="PAS" evidence="8">
    <location>
        <begin position="728"/>
        <end position="774"/>
    </location>
</feature>
<evidence type="ECO:0000256" key="1">
    <source>
        <dbReference type="ARBA" id="ARBA00000085"/>
    </source>
</evidence>
<dbReference type="InterPro" id="IPR003661">
    <property type="entry name" value="HisK_dim/P_dom"/>
</dbReference>
<dbReference type="SUPFAM" id="SSF55785">
    <property type="entry name" value="PYP-like sensor domain (PAS domain)"/>
    <property type="match status" value="5"/>
</dbReference>
<accession>A0A6F8VEM1</accession>
<dbReference type="CDD" id="cd00130">
    <property type="entry name" value="PAS"/>
    <property type="match status" value="5"/>
</dbReference>
<dbReference type="GO" id="GO:0000155">
    <property type="term" value="F:phosphorelay sensor kinase activity"/>
    <property type="evidence" value="ECO:0007669"/>
    <property type="project" value="InterPro"/>
</dbReference>
<dbReference type="Gene3D" id="3.30.565.10">
    <property type="entry name" value="Histidine kinase-like ATPase, C-terminal domain"/>
    <property type="match status" value="1"/>
</dbReference>
<dbReference type="PROSITE" id="PS50112">
    <property type="entry name" value="PAS"/>
    <property type="match status" value="4"/>
</dbReference>
<dbReference type="RefSeq" id="WP_173065603.1">
    <property type="nucleotide sequence ID" value="NZ_AP022853.1"/>
</dbReference>
<sequence>MALPSAEKLSRPIRKIAPYIPLVVFVTIAALIAGISFQAYRQIETLILQAELKDLGAIADLKVKQISTWKKRLLEKADFYRSGTLLQEEFDLWVQQGAPSDASKQRIQAMLDDIQRLNGYTEISLYDRQGLVRISTTKNLRRNMEDEKLVMDAMRSVKAAMSDIHRSESNADKIVIDLVAPMVANSGNGEQVVGAVKFQIDPRLFLYPLLHEWPTPSPSAETSLVRRDGDAVLFLNEVRHLKGSALSLRVPLAAFTLPAAMAVLGKTSSMDGFDYRGVPVVAEMRRVPGSDWFMVSKVAKAEIFAPITHLKKWSLSLGLVFALLGGILLYIWLKANHARHKFLDEQHAAAVERELLLEHFAYLTRYANDVIFVADESGRIIEANERAMEVYGYTREEILQLHVQDFRDPSEDPAIVKRQMERIMELGELCFETTSRRKDGTQLIVEVSVRCIESQGVRYLQAIIRDITTRKRAEEALAQQKDFMRQVIDTDPSLIFVKDIDGRFLLVNQAMAAIYGKSPEELVGRKGEDFIPDKEESQIYLQADREVIVKRRKVISVSPTSLSGYERWFQTVKTPMVLSDGTVNLLGIASDITERMKAEERLRQSVEEIEDLYNNAPCGYHSLDKDGVFLRVNNTELQWLGYAREELIGKMRIFDLYTPQSRLLFQQTFPRFKETGAVHDLEIEMVRKDGTLITMLLSATAIYDAQSQYLMSRSTIHDITVRKFAEEELRLHSAIVSHMEEGVFLTSVRDGVIVYANPKFEKMFGYEPGALIGKHVSSVNAPTYRDPEITAKMINEVLIRKGSWDGEVLNVKQDGTPFWCHASVSTFEHHHYGTVWVAIHQDITERKLAENRLSESEERFRSMADKAPVMIWMAEAHGTQQDRHCHDCRDYFTQGWHECSLPTLEPLPQENHDCRSFFNQRWHEFTGLSSSDRLQNYNWQYSVHYDDRASCLDSCEAAFLSARPFKIEYRLRRHDGVFRWVQDTGVPRFSEDGNLLGFIGTCVDITEQKMFEEMRTEIEHIGRLNIAGEMASGLAHELSQPLAAAGIYLDGCLNRMAEDDWDREKLQKAVRQAHVQTQRAGNIISHLKEMMRKQGRKCEMMDINSVIKDSVNFLEQDLNRYSIAVIHDFCDLPLTSVNRIEIEQILLNLMKNAIDSMSSQARREMRLATRLINSGTIMTTVSDTGKGIPPDELDNVFNPFQTTKQNGLGLGLGICRSLIENYGGKIWAEQRSDCGMEFNFTLPVEVMYE</sequence>
<dbReference type="InterPro" id="IPR035965">
    <property type="entry name" value="PAS-like_dom_sf"/>
</dbReference>
<dbReference type="PROSITE" id="PS50109">
    <property type="entry name" value="HIS_KIN"/>
    <property type="match status" value="1"/>
</dbReference>
<dbReference type="EMBL" id="AP022853">
    <property type="protein sequence ID" value="BCB27621.1"/>
    <property type="molecule type" value="Genomic_DNA"/>
</dbReference>
<organism evidence="10 11">
    <name type="scientific">Sulfurimicrobium lacus</name>
    <dbReference type="NCBI Taxonomy" id="2715678"/>
    <lineage>
        <taxon>Bacteria</taxon>
        <taxon>Pseudomonadati</taxon>
        <taxon>Pseudomonadota</taxon>
        <taxon>Betaproteobacteria</taxon>
        <taxon>Nitrosomonadales</taxon>
        <taxon>Sulfuricellaceae</taxon>
        <taxon>Sulfurimicrobium</taxon>
    </lineage>
</organism>
<dbReference type="SMART" id="SM00086">
    <property type="entry name" value="PAC"/>
    <property type="match status" value="5"/>
</dbReference>
<dbReference type="Pfam" id="PF08447">
    <property type="entry name" value="PAS_3"/>
    <property type="match status" value="1"/>
</dbReference>
<dbReference type="InterPro" id="IPR036097">
    <property type="entry name" value="HisK_dim/P_sf"/>
</dbReference>
<dbReference type="SUPFAM" id="SSF47384">
    <property type="entry name" value="Homodimeric domain of signal transducing histidine kinase"/>
    <property type="match status" value="1"/>
</dbReference>
<dbReference type="KEGG" id="slac:SKTS_25070"/>
<evidence type="ECO:0000259" key="9">
    <source>
        <dbReference type="PROSITE" id="PS50113"/>
    </source>
</evidence>
<feature type="domain" description="PAC" evidence="9">
    <location>
        <begin position="679"/>
        <end position="731"/>
    </location>
</feature>
<dbReference type="CDD" id="cd00082">
    <property type="entry name" value="HisKA"/>
    <property type="match status" value="1"/>
</dbReference>
<name>A0A6F8VEM1_9PROT</name>
<dbReference type="Pfam" id="PF08448">
    <property type="entry name" value="PAS_4"/>
    <property type="match status" value="1"/>
</dbReference>
<dbReference type="PANTHER" id="PTHR43304:SF1">
    <property type="entry name" value="PAC DOMAIN-CONTAINING PROTEIN"/>
    <property type="match status" value="1"/>
</dbReference>
<dbReference type="InterPro" id="IPR003594">
    <property type="entry name" value="HATPase_dom"/>
</dbReference>
<dbReference type="InterPro" id="IPR000014">
    <property type="entry name" value="PAS"/>
</dbReference>
<dbReference type="SMART" id="SM00091">
    <property type="entry name" value="PAS"/>
    <property type="match status" value="4"/>
</dbReference>
<evidence type="ECO:0000313" key="10">
    <source>
        <dbReference type="EMBL" id="BCB27621.1"/>
    </source>
</evidence>
<feature type="domain" description="PAS" evidence="8">
    <location>
        <begin position="480"/>
        <end position="525"/>
    </location>
</feature>
<dbReference type="PRINTS" id="PR00344">
    <property type="entry name" value="BCTRLSENSOR"/>
</dbReference>
<dbReference type="Pfam" id="PF13426">
    <property type="entry name" value="PAS_9"/>
    <property type="match status" value="3"/>
</dbReference>
<keyword evidence="3" id="KW-0597">Phosphoprotein</keyword>
<protein>
    <recommendedName>
        <fullName evidence="2">histidine kinase</fullName>
        <ecNumber evidence="2">2.7.13.3</ecNumber>
    </recommendedName>
</protein>
<dbReference type="NCBIfam" id="TIGR00229">
    <property type="entry name" value="sensory_box"/>
    <property type="match status" value="5"/>
</dbReference>
<evidence type="ECO:0000259" key="7">
    <source>
        <dbReference type="PROSITE" id="PS50109"/>
    </source>
</evidence>
<feature type="transmembrane region" description="Helical" evidence="6">
    <location>
        <begin position="20"/>
        <end position="40"/>
    </location>
</feature>
<comment type="catalytic activity">
    <reaction evidence="1">
        <text>ATP + protein L-histidine = ADP + protein N-phospho-L-histidine.</text>
        <dbReference type="EC" id="2.7.13.3"/>
    </reaction>
</comment>
<keyword evidence="4" id="KW-0808">Transferase</keyword>
<keyword evidence="11" id="KW-1185">Reference proteome</keyword>
<dbReference type="PROSITE" id="PS50113">
    <property type="entry name" value="PAC"/>
    <property type="match status" value="5"/>
</dbReference>
<evidence type="ECO:0000256" key="2">
    <source>
        <dbReference type="ARBA" id="ARBA00012438"/>
    </source>
</evidence>
<feature type="domain" description="PAC" evidence="9">
    <location>
        <begin position="804"/>
        <end position="855"/>
    </location>
</feature>
<feature type="domain" description="PAC" evidence="9">
    <location>
        <begin position="553"/>
        <end position="604"/>
    </location>
</feature>
<evidence type="ECO:0000256" key="5">
    <source>
        <dbReference type="ARBA" id="ARBA00022777"/>
    </source>
</evidence>
<gene>
    <name evidence="10" type="ORF">SKTS_25070</name>
</gene>
<evidence type="ECO:0000313" key="11">
    <source>
        <dbReference type="Proteomes" id="UP000502260"/>
    </source>
</evidence>
<evidence type="ECO:0000256" key="6">
    <source>
        <dbReference type="SAM" id="Phobius"/>
    </source>
</evidence>
<dbReference type="Gene3D" id="1.10.287.130">
    <property type="match status" value="1"/>
</dbReference>
<feature type="domain" description="Histidine kinase" evidence="7">
    <location>
        <begin position="1033"/>
        <end position="1246"/>
    </location>
</feature>
<dbReference type="InterPro" id="IPR013656">
    <property type="entry name" value="PAS_4"/>
</dbReference>
<feature type="domain" description="PAS" evidence="8">
    <location>
        <begin position="356"/>
        <end position="427"/>
    </location>
</feature>
<dbReference type="InterPro" id="IPR005467">
    <property type="entry name" value="His_kinase_dom"/>
</dbReference>
<feature type="domain" description="PAC" evidence="9">
    <location>
        <begin position="965"/>
        <end position="1017"/>
    </location>
</feature>
<dbReference type="InterPro" id="IPR036890">
    <property type="entry name" value="HATPase_C_sf"/>
</dbReference>
<dbReference type="SMART" id="SM00388">
    <property type="entry name" value="HisKA"/>
    <property type="match status" value="1"/>
</dbReference>
<dbReference type="SMART" id="SM00387">
    <property type="entry name" value="HATPase_c"/>
    <property type="match status" value="1"/>
</dbReference>